<evidence type="ECO:0000256" key="1">
    <source>
        <dbReference type="ARBA" id="ARBA00023002"/>
    </source>
</evidence>
<protein>
    <submittedName>
        <fullName evidence="4">2-hydroxyacid dehydrogenase</fullName>
    </submittedName>
</protein>
<feature type="domain" description="D-isomer specific 2-hydroxyacid dehydrogenase NAD-binding" evidence="3">
    <location>
        <begin position="102"/>
        <end position="270"/>
    </location>
</feature>
<dbReference type="Gene3D" id="3.40.50.720">
    <property type="entry name" value="NAD(P)-binding Rossmann-like Domain"/>
    <property type="match status" value="2"/>
</dbReference>
<name>K2JRD7_9GAMM</name>
<dbReference type="AlphaFoldDB" id="K2JRD7"/>
<dbReference type="eggNOG" id="COG0111">
    <property type="taxonomic scope" value="Bacteria"/>
</dbReference>
<evidence type="ECO:0000259" key="3">
    <source>
        <dbReference type="Pfam" id="PF02826"/>
    </source>
</evidence>
<keyword evidence="1" id="KW-0560">Oxidoreductase</keyword>
<dbReference type="PANTHER" id="PTHR43333">
    <property type="entry name" value="2-HACID_DH_C DOMAIN-CONTAINING PROTEIN"/>
    <property type="match status" value="1"/>
</dbReference>
<organism evidence="4 5">
    <name type="scientific">Gallaecimonas xiamenensis 3-C-1</name>
    <dbReference type="NCBI Taxonomy" id="745411"/>
    <lineage>
        <taxon>Bacteria</taxon>
        <taxon>Pseudomonadati</taxon>
        <taxon>Pseudomonadota</taxon>
        <taxon>Gammaproteobacteria</taxon>
        <taxon>Enterobacterales</taxon>
        <taxon>Gallaecimonadaceae</taxon>
        <taxon>Gallaecimonas</taxon>
    </lineage>
</organism>
<evidence type="ECO:0000256" key="2">
    <source>
        <dbReference type="ARBA" id="ARBA00023027"/>
    </source>
</evidence>
<dbReference type="CDD" id="cd12164">
    <property type="entry name" value="GDH_like_2"/>
    <property type="match status" value="1"/>
</dbReference>
<comment type="caution">
    <text evidence="4">The sequence shown here is derived from an EMBL/GenBank/DDBJ whole genome shotgun (WGS) entry which is preliminary data.</text>
</comment>
<evidence type="ECO:0000313" key="4">
    <source>
        <dbReference type="EMBL" id="EKE77072.1"/>
    </source>
</evidence>
<dbReference type="EMBL" id="AMRI01000003">
    <property type="protein sequence ID" value="EKE77072.1"/>
    <property type="molecule type" value="Genomic_DNA"/>
</dbReference>
<sequence>MSLAIIMPERNGQGLAERLWALDADLDIQIWPQLERPEDVRFAVCWAPPAGALQSLPQLDVVQSLGAGVDGLAQQIPIGVRLCRTVSPSLKSDMRDYVLLSILAEQRQWDAMAKDQAKHHWQPRHYRRGGTVGIMGLGELGQAVASGLAALGFTLKGWSRTPKELDGVQCFDGPAQLGAFLGELDYLVCLLPLTDQTRGLMDRDFFQRLGKAPYLIHAGRGPQLVESDLLAALDNQWLRGACLDVFHQEPLPAGHPFWAHPRIRITPHCASVTSGKELAKAVYHNYLAMRQGLALNHLVDTTQEY</sequence>
<reference evidence="4 5" key="1">
    <citation type="journal article" date="2012" name="J. Bacteriol.">
        <title>Genome Sequence of Gallaecimonas xiamenensis Type Strain 3-C-1.</title>
        <authorList>
            <person name="Lai Q."/>
            <person name="Wang L."/>
            <person name="Wang W."/>
            <person name="Shao Z."/>
        </authorList>
    </citation>
    <scope>NUCLEOTIDE SEQUENCE [LARGE SCALE GENOMIC DNA]</scope>
    <source>
        <strain evidence="4 5">3-C-1</strain>
    </source>
</reference>
<proteinExistence type="predicted"/>
<dbReference type="RefSeq" id="WP_008482733.1">
    <property type="nucleotide sequence ID" value="NZ_AMRI01000003.1"/>
</dbReference>
<evidence type="ECO:0000313" key="5">
    <source>
        <dbReference type="Proteomes" id="UP000006755"/>
    </source>
</evidence>
<accession>K2JRD7</accession>
<dbReference type="GO" id="GO:0016491">
    <property type="term" value="F:oxidoreductase activity"/>
    <property type="evidence" value="ECO:0007669"/>
    <property type="project" value="UniProtKB-KW"/>
</dbReference>
<dbReference type="Pfam" id="PF02826">
    <property type="entry name" value="2-Hacid_dh_C"/>
    <property type="match status" value="1"/>
</dbReference>
<dbReference type="Proteomes" id="UP000006755">
    <property type="component" value="Unassembled WGS sequence"/>
</dbReference>
<dbReference type="SUPFAM" id="SSF51735">
    <property type="entry name" value="NAD(P)-binding Rossmann-fold domains"/>
    <property type="match status" value="1"/>
</dbReference>
<dbReference type="OrthoDB" id="9787219at2"/>
<dbReference type="STRING" id="745411.B3C1_02665"/>
<keyword evidence="2" id="KW-0520">NAD</keyword>
<keyword evidence="5" id="KW-1185">Reference proteome</keyword>
<dbReference type="GO" id="GO:0051287">
    <property type="term" value="F:NAD binding"/>
    <property type="evidence" value="ECO:0007669"/>
    <property type="project" value="InterPro"/>
</dbReference>
<dbReference type="PATRIC" id="fig|745411.4.peg.524"/>
<gene>
    <name evidence="4" type="ORF">B3C1_02665</name>
</gene>
<dbReference type="InterPro" id="IPR036291">
    <property type="entry name" value="NAD(P)-bd_dom_sf"/>
</dbReference>
<dbReference type="PANTHER" id="PTHR43333:SF1">
    <property type="entry name" value="D-ISOMER SPECIFIC 2-HYDROXYACID DEHYDROGENASE NAD-BINDING DOMAIN-CONTAINING PROTEIN"/>
    <property type="match status" value="1"/>
</dbReference>
<dbReference type="InterPro" id="IPR006140">
    <property type="entry name" value="D-isomer_DH_NAD-bd"/>
</dbReference>